<accession>A0A8J7HP75</accession>
<comment type="caution">
    <text evidence="1">The sequence shown here is derived from an EMBL/GenBank/DDBJ whole genome shotgun (WGS) entry which is preliminary data.</text>
</comment>
<evidence type="ECO:0000313" key="1">
    <source>
        <dbReference type="EMBL" id="MBH8563323.1"/>
    </source>
</evidence>
<sequence length="125" mass="14303">MFSRSELEAMTLQELKDLCLRYSVKPTGNAGYKVSYITSLMAFPQIALSQSKQGKGIKSPSFGNIQSIGEALDEMREPTNEQMALIRVSLEGRRMKYPERYEQERIYTLYKVKLLLSEVVNLLSQ</sequence>
<organism evidence="1 2">
    <name type="scientific">Amazonocrinis nigriterrae CENA67</name>
    <dbReference type="NCBI Taxonomy" id="2794033"/>
    <lineage>
        <taxon>Bacteria</taxon>
        <taxon>Bacillati</taxon>
        <taxon>Cyanobacteriota</taxon>
        <taxon>Cyanophyceae</taxon>
        <taxon>Nostocales</taxon>
        <taxon>Nostocaceae</taxon>
        <taxon>Amazonocrinis</taxon>
        <taxon>Amazonocrinis nigriterrae</taxon>
    </lineage>
</organism>
<dbReference type="AlphaFoldDB" id="A0A8J7HP75"/>
<protein>
    <submittedName>
        <fullName evidence="1">Uncharacterized protein</fullName>
    </submittedName>
</protein>
<dbReference type="Proteomes" id="UP000632766">
    <property type="component" value="Unassembled WGS sequence"/>
</dbReference>
<keyword evidence="2" id="KW-1185">Reference proteome</keyword>
<reference evidence="1 2" key="1">
    <citation type="journal article" date="2021" name="Int. J. Syst. Evol. Microbiol.">
        <title>Amazonocrinis nigriterrae gen. nov., sp. nov., Atlanticothrix silvestris gen. nov., sp. nov. and Dendronalium phyllosphericum gen. nov., sp. nov., nostocacean cyanobacteria from Brazilian environments.</title>
        <authorList>
            <person name="Alvarenga D.O."/>
            <person name="Andreote A.P.D."/>
            <person name="Branco L.H.Z."/>
            <person name="Delbaje E."/>
            <person name="Cruz R.B."/>
            <person name="Varani A.M."/>
            <person name="Fiore M.F."/>
        </authorList>
    </citation>
    <scope>NUCLEOTIDE SEQUENCE [LARGE SCALE GENOMIC DNA]</scope>
    <source>
        <strain evidence="1 2">CENA67</strain>
    </source>
</reference>
<proteinExistence type="predicted"/>
<dbReference type="EMBL" id="JAECZC010000023">
    <property type="protein sequence ID" value="MBH8563323.1"/>
    <property type="molecule type" value="Genomic_DNA"/>
</dbReference>
<dbReference type="RefSeq" id="WP_198125213.1">
    <property type="nucleotide sequence ID" value="NZ_JAECZC010000023.1"/>
</dbReference>
<evidence type="ECO:0000313" key="2">
    <source>
        <dbReference type="Proteomes" id="UP000632766"/>
    </source>
</evidence>
<name>A0A8J7HP75_9NOST</name>
<gene>
    <name evidence="1" type="ORF">I8748_14200</name>
</gene>